<feature type="compositionally biased region" description="Basic and acidic residues" evidence="1">
    <location>
        <begin position="382"/>
        <end position="415"/>
    </location>
</feature>
<dbReference type="GO" id="GO:0048024">
    <property type="term" value="P:regulation of mRNA splicing, via spliceosome"/>
    <property type="evidence" value="ECO:0007669"/>
    <property type="project" value="TreeGrafter"/>
</dbReference>
<keyword evidence="2" id="KW-0472">Membrane</keyword>
<feature type="region of interest" description="Disordered" evidence="1">
    <location>
        <begin position="316"/>
        <end position="467"/>
    </location>
</feature>
<comment type="caution">
    <text evidence="3">The sequence shown here is derived from an EMBL/GenBank/DDBJ whole genome shotgun (WGS) entry which is preliminary data.</text>
</comment>
<dbReference type="InterPro" id="IPR032922">
    <property type="entry name" value="SON"/>
</dbReference>
<feature type="transmembrane region" description="Helical" evidence="2">
    <location>
        <begin position="145"/>
        <end position="166"/>
    </location>
</feature>
<reference evidence="3 4" key="1">
    <citation type="journal article" date="2021" name="Elife">
        <title>Chloroplast acquisition without the gene transfer in kleptoplastic sea slugs, Plakobranchus ocellatus.</title>
        <authorList>
            <person name="Maeda T."/>
            <person name="Takahashi S."/>
            <person name="Yoshida T."/>
            <person name="Shimamura S."/>
            <person name="Takaki Y."/>
            <person name="Nagai Y."/>
            <person name="Toyoda A."/>
            <person name="Suzuki Y."/>
            <person name="Arimoto A."/>
            <person name="Ishii H."/>
            <person name="Satoh N."/>
            <person name="Nishiyama T."/>
            <person name="Hasebe M."/>
            <person name="Maruyama T."/>
            <person name="Minagawa J."/>
            <person name="Obokata J."/>
            <person name="Shigenobu S."/>
        </authorList>
    </citation>
    <scope>NUCLEOTIDE SEQUENCE [LARGE SCALE GENOMIC DNA]</scope>
</reference>
<dbReference type="EMBL" id="BLXT01006765">
    <property type="protein sequence ID" value="GFO33080.1"/>
    <property type="molecule type" value="Genomic_DNA"/>
</dbReference>
<feature type="compositionally biased region" description="Basic and acidic residues" evidence="1">
    <location>
        <begin position="342"/>
        <end position="374"/>
    </location>
</feature>
<sequence length="467" mass="55274">MEPYGIPCRICEALEIILLKDTGCILWDIEKMNSRGRKKLYNMIACLITCCGWFLEQRVIGHLSVSVLLACASIFISGSPGLLSGLKSVETCTDSLGYQETGCLQNFDYDVFSSACVWIGFCCKCLGLLSVLLGKRQMEEDNCKCKIIPSILTLLSALCYVFEFVYEEHFDVKITASKFIAGLGLYLDLVSFLELVRKVSSETAELRYGKDLHYIHRCVIFCRKHRLPVGEIIHVITVEETSALKCQHHVYWNLWCLCKHIDLEQSMFNHTMDRGEEKRREQKAIEQKRGEEKRQEEREEERRREEKRREARRREEKRREETRRDEKRRQEKIREKKRRKERKYEEKRKEDERREGKRREEKRGEEKRREEERREKKRREERKREKEVTGEEKSRGKNRGEERRREDRKRGEKKKEVKKRASLQPDDLRLSGPPSSQGADGGARILDRRVPTDLSADSLATMPRRPH</sequence>
<feature type="transmembrane region" description="Helical" evidence="2">
    <location>
        <begin position="111"/>
        <end position="133"/>
    </location>
</feature>
<dbReference type="PANTHER" id="PTHR46528">
    <property type="entry name" value="PROTEIN SON"/>
    <property type="match status" value="1"/>
</dbReference>
<dbReference type="PANTHER" id="PTHR46528:SF1">
    <property type="entry name" value="PROTEIN SON"/>
    <property type="match status" value="1"/>
</dbReference>
<feature type="region of interest" description="Disordered" evidence="1">
    <location>
        <begin position="272"/>
        <end position="300"/>
    </location>
</feature>
<feature type="transmembrane region" description="Helical" evidence="2">
    <location>
        <begin position="63"/>
        <end position="83"/>
    </location>
</feature>
<feature type="compositionally biased region" description="Basic and acidic residues" evidence="1">
    <location>
        <begin position="316"/>
        <end position="334"/>
    </location>
</feature>
<keyword evidence="2" id="KW-1133">Transmembrane helix</keyword>
<keyword evidence="2" id="KW-0812">Transmembrane</keyword>
<dbReference type="GO" id="GO:0003723">
    <property type="term" value="F:RNA binding"/>
    <property type="evidence" value="ECO:0007669"/>
    <property type="project" value="InterPro"/>
</dbReference>
<dbReference type="Proteomes" id="UP000735302">
    <property type="component" value="Unassembled WGS sequence"/>
</dbReference>
<accession>A0AAV4CM00</accession>
<evidence type="ECO:0000256" key="2">
    <source>
        <dbReference type="SAM" id="Phobius"/>
    </source>
</evidence>
<gene>
    <name evidence="3" type="ORF">PoB_005958500</name>
</gene>
<dbReference type="AlphaFoldDB" id="A0AAV4CM00"/>
<protein>
    <submittedName>
        <fullName evidence="3">Reticulocyte-binding protein 2 homolog a</fullName>
    </submittedName>
</protein>
<evidence type="ECO:0000313" key="3">
    <source>
        <dbReference type="EMBL" id="GFO33080.1"/>
    </source>
</evidence>
<keyword evidence="4" id="KW-1185">Reference proteome</keyword>
<evidence type="ECO:0000256" key="1">
    <source>
        <dbReference type="SAM" id="MobiDB-lite"/>
    </source>
</evidence>
<proteinExistence type="predicted"/>
<organism evidence="3 4">
    <name type="scientific">Plakobranchus ocellatus</name>
    <dbReference type="NCBI Taxonomy" id="259542"/>
    <lineage>
        <taxon>Eukaryota</taxon>
        <taxon>Metazoa</taxon>
        <taxon>Spiralia</taxon>
        <taxon>Lophotrochozoa</taxon>
        <taxon>Mollusca</taxon>
        <taxon>Gastropoda</taxon>
        <taxon>Heterobranchia</taxon>
        <taxon>Euthyneura</taxon>
        <taxon>Panpulmonata</taxon>
        <taxon>Sacoglossa</taxon>
        <taxon>Placobranchoidea</taxon>
        <taxon>Plakobranchidae</taxon>
        <taxon>Plakobranchus</taxon>
    </lineage>
</organism>
<dbReference type="GO" id="GO:0051726">
    <property type="term" value="P:regulation of cell cycle"/>
    <property type="evidence" value="ECO:0007669"/>
    <property type="project" value="InterPro"/>
</dbReference>
<evidence type="ECO:0000313" key="4">
    <source>
        <dbReference type="Proteomes" id="UP000735302"/>
    </source>
</evidence>
<name>A0AAV4CM00_9GAST</name>